<reference evidence="1" key="1">
    <citation type="submission" date="2015-11" db="EMBL/GenBank/DDBJ databases">
        <title>De novo transcriptome assembly of four potential Pierce s Disease insect vectors from Arizona vineyards.</title>
        <authorList>
            <person name="Tassone E.E."/>
        </authorList>
    </citation>
    <scope>NUCLEOTIDE SEQUENCE</scope>
</reference>
<accession>A0A1B6GL74</accession>
<dbReference type="AlphaFoldDB" id="A0A1B6GL74"/>
<sequence>MVGMVDTEDTITVTVVEVMDTAAMVTGVTVTVDTVTVMVEVDTIVTEVTATVTVTTTDRKNSSLSTAVVITPPSLIHNYVPETQHSINQMSASYHPHIVYISTYYYYILLCK</sequence>
<gene>
    <name evidence="1" type="ORF">g.4218</name>
</gene>
<dbReference type="EMBL" id="GECZ01006619">
    <property type="protein sequence ID" value="JAS63150.1"/>
    <property type="molecule type" value="Transcribed_RNA"/>
</dbReference>
<organism evidence="1">
    <name type="scientific">Cuerna arida</name>
    <dbReference type="NCBI Taxonomy" id="1464854"/>
    <lineage>
        <taxon>Eukaryota</taxon>
        <taxon>Metazoa</taxon>
        <taxon>Ecdysozoa</taxon>
        <taxon>Arthropoda</taxon>
        <taxon>Hexapoda</taxon>
        <taxon>Insecta</taxon>
        <taxon>Pterygota</taxon>
        <taxon>Neoptera</taxon>
        <taxon>Paraneoptera</taxon>
        <taxon>Hemiptera</taxon>
        <taxon>Auchenorrhyncha</taxon>
        <taxon>Membracoidea</taxon>
        <taxon>Cicadellidae</taxon>
        <taxon>Cicadellinae</taxon>
        <taxon>Proconiini</taxon>
        <taxon>Cuerna</taxon>
    </lineage>
</organism>
<name>A0A1B6GL74_9HEMI</name>
<proteinExistence type="predicted"/>
<protein>
    <submittedName>
        <fullName evidence="1">Uncharacterized protein</fullName>
    </submittedName>
</protein>
<evidence type="ECO:0000313" key="1">
    <source>
        <dbReference type="EMBL" id="JAS63150.1"/>
    </source>
</evidence>